<keyword evidence="3" id="KW-1185">Reference proteome</keyword>
<evidence type="ECO:0000313" key="2">
    <source>
        <dbReference type="EMBL" id="KAJ7046798.1"/>
    </source>
</evidence>
<dbReference type="EMBL" id="JARJCM010000002">
    <property type="protein sequence ID" value="KAJ7046798.1"/>
    <property type="molecule type" value="Genomic_DNA"/>
</dbReference>
<proteinExistence type="predicted"/>
<gene>
    <name evidence="2" type="ORF">C8F04DRAFT_1061786</name>
</gene>
<organism evidence="2 3">
    <name type="scientific">Mycena alexandri</name>
    <dbReference type="NCBI Taxonomy" id="1745969"/>
    <lineage>
        <taxon>Eukaryota</taxon>
        <taxon>Fungi</taxon>
        <taxon>Dikarya</taxon>
        <taxon>Basidiomycota</taxon>
        <taxon>Agaricomycotina</taxon>
        <taxon>Agaricomycetes</taxon>
        <taxon>Agaricomycetidae</taxon>
        <taxon>Agaricales</taxon>
        <taxon>Marasmiineae</taxon>
        <taxon>Mycenaceae</taxon>
        <taxon>Mycena</taxon>
    </lineage>
</organism>
<sequence>MSVKDIQTRIERLSAEIERQKDVLDQLEHSRSAAQRQLNAIRDPVARLPLEISSEIFLQCLSFSPKPSPRAAPMLLLNVCSAWSNIALSTPTLWAAISSSFPCDELLRIWLQRARGYPLSVALLGDVENDVCAIIGKYSKQLKHLEIFAEELDLDSFITIGPFPCLETLEIGNFAEVVSYDVSIPQIIDLLRLAPNLVECTLEYTFTSVNLDYGREENTILPNIRILKFGKTTDLNKVESHDGILQFISLPGLTTLFLSLEYIYARDFFLFLERSLPPLKRLGLGVGCFDCPFIELDRCLRLLPTLTHLELCLVPESFMDLLLTLASSSSDFLPNLHSLKIRYPIGIVPSEAAYQAILRALSNRRAQLRSFDHRGGGGSRAMAPLAQEVCNAFNQLRADGTEIYIGTDNCNFLDVSVGGL</sequence>
<feature type="coiled-coil region" evidence="1">
    <location>
        <begin position="3"/>
        <end position="37"/>
    </location>
</feature>
<dbReference type="SUPFAM" id="SSF52047">
    <property type="entry name" value="RNI-like"/>
    <property type="match status" value="1"/>
</dbReference>
<accession>A0AAD6TIM2</accession>
<dbReference type="InterPro" id="IPR032675">
    <property type="entry name" value="LRR_dom_sf"/>
</dbReference>
<comment type="caution">
    <text evidence="2">The sequence shown here is derived from an EMBL/GenBank/DDBJ whole genome shotgun (WGS) entry which is preliminary data.</text>
</comment>
<protein>
    <recommendedName>
        <fullName evidence="4">F-box domain-containing protein</fullName>
    </recommendedName>
</protein>
<name>A0AAD6TIM2_9AGAR</name>
<reference evidence="2" key="1">
    <citation type="submission" date="2023-03" db="EMBL/GenBank/DDBJ databases">
        <title>Massive genome expansion in bonnet fungi (Mycena s.s.) driven by repeated elements and novel gene families across ecological guilds.</title>
        <authorList>
            <consortium name="Lawrence Berkeley National Laboratory"/>
            <person name="Harder C.B."/>
            <person name="Miyauchi S."/>
            <person name="Viragh M."/>
            <person name="Kuo A."/>
            <person name="Thoen E."/>
            <person name="Andreopoulos B."/>
            <person name="Lu D."/>
            <person name="Skrede I."/>
            <person name="Drula E."/>
            <person name="Henrissat B."/>
            <person name="Morin E."/>
            <person name="Kohler A."/>
            <person name="Barry K."/>
            <person name="LaButti K."/>
            <person name="Morin E."/>
            <person name="Salamov A."/>
            <person name="Lipzen A."/>
            <person name="Mereny Z."/>
            <person name="Hegedus B."/>
            <person name="Baldrian P."/>
            <person name="Stursova M."/>
            <person name="Weitz H."/>
            <person name="Taylor A."/>
            <person name="Grigoriev I.V."/>
            <person name="Nagy L.G."/>
            <person name="Martin F."/>
            <person name="Kauserud H."/>
        </authorList>
    </citation>
    <scope>NUCLEOTIDE SEQUENCE</scope>
    <source>
        <strain evidence="2">CBHHK200</strain>
    </source>
</reference>
<dbReference type="AlphaFoldDB" id="A0AAD6TIM2"/>
<evidence type="ECO:0008006" key="4">
    <source>
        <dbReference type="Google" id="ProtNLM"/>
    </source>
</evidence>
<evidence type="ECO:0000313" key="3">
    <source>
        <dbReference type="Proteomes" id="UP001218188"/>
    </source>
</evidence>
<evidence type="ECO:0000256" key="1">
    <source>
        <dbReference type="SAM" id="Coils"/>
    </source>
</evidence>
<dbReference type="Proteomes" id="UP001218188">
    <property type="component" value="Unassembled WGS sequence"/>
</dbReference>
<keyword evidence="1" id="KW-0175">Coiled coil</keyword>
<dbReference type="Gene3D" id="3.80.10.10">
    <property type="entry name" value="Ribonuclease Inhibitor"/>
    <property type="match status" value="1"/>
</dbReference>